<keyword evidence="4" id="KW-1185">Reference proteome</keyword>
<dbReference type="STRING" id="1448316.A0A395H2B6"/>
<dbReference type="InterPro" id="IPR037588">
    <property type="entry name" value="MLST8"/>
</dbReference>
<dbReference type="SUPFAM" id="SSF50978">
    <property type="entry name" value="WD40 repeat-like"/>
    <property type="match status" value="1"/>
</dbReference>
<dbReference type="VEuPathDB" id="FungiDB:BO80DRAFT_50551"/>
<feature type="region of interest" description="Disordered" evidence="2">
    <location>
        <begin position="26"/>
        <end position="135"/>
    </location>
</feature>
<sequence length="1094" mass="121987">MSHISPPQEPEDLSVIEEAQVLLSHFMRHSSRETQGSLAGDRSDQDSAPGEWTGPGKPLWTNARKHDGLSRTPIDSRSPSAVDGKHRLISSAPQTPDSSRSSEQGKRITLSPPGGGQKIPGARRSGRTRTGPSNYYDKANYLGFGSDEEVCDSHAKSSPTTSRQTRFSSNTPASKPSSWVNDRNEKSRVIYSSSRVRIVKSPFVSLDDLGILGRACYSSARSPAEYAKKYQGRPASSDDILHVDFDQAEMAAVLELISFLGFRLPESLDMALSDQIIQTVCIYETPREISKKIWRMCELAQILSDDQVEGPDDIYTWLSRSIKPDQKDKNKRQARRLVRKTLGMSKSNCHDDGQLCSDERLRRLSWFLPSAMILSRRESDDIDAFIEDAKKGGLASCSCVIKATASGGGSVEKTRSLNRILQRRELGICIKQQLCSTIIKDFKLAKSWKGASNDVIVLAWAPDGTKFAAGAAAQCDEHNMEYNRNNNLIMGDMVNNRLTELPDHWISRPSSRTAASRTVHDDRLWMSVTSIEWWEDALFTASYDNTVKMWHTSNHNASCFKTLRHDSKVEVMARSNFERNLLATGTRSIGIWRIADTTYVPLELPRARSRKDRELVPTSLAWGAIKETGNILLAGMCEKDEAMPQTGLLAGWYIGEASITPMQFSPNSQNMFDIKWHPTLPIFAAATSVGQGPANRNSKETRSLVRLYQPLSSKTSTMEFECPALDINEVNVCPTNPNYVTASCTDGVTYVWDHRRPDQILHKLRHGDPLNQVDETISREQADVGVRLALWGDRIDEFYTGASDGVLKRWDILRAPGDVLLQDTAKFKEEIMCGAFSKDKSNLLIGDAAGGVHLLSPGPFSSAEGLSMEFKPASQPQLRFPHDEYGSDPGSGIRTGAELLSSGKLARHPIYGVGQGPRYDGPFAAWARPENTPQDEIAQTRLKQEIQLRQLYGVRPECRIGLDTVSREDVKAQIKLAHIRNQQRYHNKRAREELANPAHTRTSFIDLVEDRHDPSPSFSHRPKRRMDDVPSASGVEVIDLTGDTDTEETPSFKADIHLIEFKAAVQEVEEELEEDFWWPSSGTIDANIQDIDGI</sequence>
<dbReference type="GO" id="GO:0031932">
    <property type="term" value="C:TORC2 complex"/>
    <property type="evidence" value="ECO:0007669"/>
    <property type="project" value="InterPro"/>
</dbReference>
<dbReference type="InterPro" id="IPR001680">
    <property type="entry name" value="WD40_rpt"/>
</dbReference>
<evidence type="ECO:0000256" key="1">
    <source>
        <dbReference type="ARBA" id="ARBA00009890"/>
    </source>
</evidence>
<organism evidence="3 4">
    <name type="scientific">Aspergillus ibericus CBS 121593</name>
    <dbReference type="NCBI Taxonomy" id="1448316"/>
    <lineage>
        <taxon>Eukaryota</taxon>
        <taxon>Fungi</taxon>
        <taxon>Dikarya</taxon>
        <taxon>Ascomycota</taxon>
        <taxon>Pezizomycotina</taxon>
        <taxon>Eurotiomycetes</taxon>
        <taxon>Eurotiomycetidae</taxon>
        <taxon>Eurotiales</taxon>
        <taxon>Aspergillaceae</taxon>
        <taxon>Aspergillus</taxon>
        <taxon>Aspergillus subgen. Circumdati</taxon>
    </lineage>
</organism>
<proteinExistence type="inferred from homology"/>
<dbReference type="GO" id="GO:0032956">
    <property type="term" value="P:regulation of actin cytoskeleton organization"/>
    <property type="evidence" value="ECO:0007669"/>
    <property type="project" value="TreeGrafter"/>
</dbReference>
<dbReference type="AlphaFoldDB" id="A0A395H2B6"/>
<evidence type="ECO:0000313" key="3">
    <source>
        <dbReference type="EMBL" id="RAL02027.1"/>
    </source>
</evidence>
<evidence type="ECO:0000313" key="4">
    <source>
        <dbReference type="Proteomes" id="UP000249402"/>
    </source>
</evidence>
<dbReference type="OrthoDB" id="10248252at2759"/>
<dbReference type="GeneID" id="37229357"/>
<dbReference type="SMART" id="SM00320">
    <property type="entry name" value="WD40"/>
    <property type="match status" value="5"/>
</dbReference>
<gene>
    <name evidence="3" type="ORF">BO80DRAFT_50551</name>
</gene>
<feature type="region of interest" description="Disordered" evidence="2">
    <location>
        <begin position="1010"/>
        <end position="1030"/>
    </location>
</feature>
<name>A0A395H2B6_9EURO</name>
<dbReference type="GO" id="GO:0031931">
    <property type="term" value="C:TORC1 complex"/>
    <property type="evidence" value="ECO:0007669"/>
    <property type="project" value="InterPro"/>
</dbReference>
<dbReference type="EMBL" id="KZ824433">
    <property type="protein sequence ID" value="RAL02027.1"/>
    <property type="molecule type" value="Genomic_DNA"/>
</dbReference>
<dbReference type="InterPro" id="IPR015943">
    <property type="entry name" value="WD40/YVTN_repeat-like_dom_sf"/>
</dbReference>
<dbReference type="RefSeq" id="XP_025576354.1">
    <property type="nucleotide sequence ID" value="XM_025724492.1"/>
</dbReference>
<dbReference type="PANTHER" id="PTHR19842">
    <property type="entry name" value="G BETA-LIKE PROTEIN GBL"/>
    <property type="match status" value="1"/>
</dbReference>
<comment type="similarity">
    <text evidence="1">Belongs to the WD repeat LST8 family.</text>
</comment>
<dbReference type="Proteomes" id="UP000249402">
    <property type="component" value="Unassembled WGS sequence"/>
</dbReference>
<dbReference type="FunFam" id="2.130.10.10:FF:000969">
    <property type="entry name" value="WD repeat protein"/>
    <property type="match status" value="1"/>
</dbReference>
<dbReference type="Gene3D" id="2.130.10.10">
    <property type="entry name" value="YVTN repeat-like/Quinoprotein amine dehydrogenase"/>
    <property type="match status" value="1"/>
</dbReference>
<evidence type="ECO:0000256" key="2">
    <source>
        <dbReference type="SAM" id="MobiDB-lite"/>
    </source>
</evidence>
<dbReference type="GO" id="GO:0031929">
    <property type="term" value="P:TOR signaling"/>
    <property type="evidence" value="ECO:0007669"/>
    <property type="project" value="InterPro"/>
</dbReference>
<dbReference type="PANTHER" id="PTHR19842:SF2">
    <property type="entry name" value="WD REPEAT PROTEIN (AFU_ORTHOLOGUE AFUA_5G04300)"/>
    <property type="match status" value="1"/>
</dbReference>
<accession>A0A395H2B6</accession>
<feature type="compositionally biased region" description="Polar residues" evidence="2">
    <location>
        <begin position="156"/>
        <end position="181"/>
    </location>
</feature>
<dbReference type="InterPro" id="IPR036322">
    <property type="entry name" value="WD40_repeat_dom_sf"/>
</dbReference>
<protein>
    <submittedName>
        <fullName evidence="3">WD repeat protein</fullName>
    </submittedName>
</protein>
<reference evidence="3 4" key="1">
    <citation type="submission" date="2018-02" db="EMBL/GenBank/DDBJ databases">
        <title>The genomes of Aspergillus section Nigri reveals drivers in fungal speciation.</title>
        <authorList>
            <consortium name="DOE Joint Genome Institute"/>
            <person name="Vesth T.C."/>
            <person name="Nybo J."/>
            <person name="Theobald S."/>
            <person name="Brandl J."/>
            <person name="Frisvad J.C."/>
            <person name="Nielsen K.F."/>
            <person name="Lyhne E.K."/>
            <person name="Kogle M.E."/>
            <person name="Kuo A."/>
            <person name="Riley R."/>
            <person name="Clum A."/>
            <person name="Nolan M."/>
            <person name="Lipzen A."/>
            <person name="Salamov A."/>
            <person name="Henrissat B."/>
            <person name="Wiebenga A."/>
            <person name="De vries R.P."/>
            <person name="Grigoriev I.V."/>
            <person name="Mortensen U.H."/>
            <person name="Andersen M.R."/>
            <person name="Baker S.E."/>
        </authorList>
    </citation>
    <scope>NUCLEOTIDE SEQUENCE [LARGE SCALE GENOMIC DNA]</scope>
    <source>
        <strain evidence="3 4">CBS 121593</strain>
    </source>
</reference>
<feature type="compositionally biased region" description="Polar residues" evidence="2">
    <location>
        <begin position="91"/>
        <end position="102"/>
    </location>
</feature>
<feature type="region of interest" description="Disordered" evidence="2">
    <location>
        <begin position="149"/>
        <end position="182"/>
    </location>
</feature>